<name>A0A6G9AHJ4_9BACT</name>
<reference evidence="1 2" key="1">
    <citation type="submission" date="2020-03" db="EMBL/GenBank/DDBJ databases">
        <authorList>
            <person name="Kim M.K."/>
        </authorList>
    </citation>
    <scope>NUCLEOTIDE SEQUENCE [LARGE SCALE GENOMIC DNA]</scope>
    <source>
        <strain evidence="1 2">BT328</strain>
    </source>
</reference>
<dbReference type="EMBL" id="CP050063">
    <property type="protein sequence ID" value="QIP11789.1"/>
    <property type="molecule type" value="Genomic_DNA"/>
</dbReference>
<proteinExistence type="predicted"/>
<evidence type="ECO:0000313" key="1">
    <source>
        <dbReference type="EMBL" id="QIP11789.1"/>
    </source>
</evidence>
<dbReference type="RefSeq" id="WP_167205316.1">
    <property type="nucleotide sequence ID" value="NZ_CP050063.1"/>
</dbReference>
<protein>
    <submittedName>
        <fullName evidence="1">Uncharacterized protein</fullName>
    </submittedName>
</protein>
<gene>
    <name evidence="1" type="ORF">G8759_03680</name>
</gene>
<dbReference type="AlphaFoldDB" id="A0A6G9AHJ4"/>
<accession>A0A6G9AHJ4</accession>
<organism evidence="1 2">
    <name type="scientific">Spirosoma aureum</name>
    <dbReference type="NCBI Taxonomy" id="2692134"/>
    <lineage>
        <taxon>Bacteria</taxon>
        <taxon>Pseudomonadati</taxon>
        <taxon>Bacteroidota</taxon>
        <taxon>Cytophagia</taxon>
        <taxon>Cytophagales</taxon>
        <taxon>Cytophagaceae</taxon>
        <taxon>Spirosoma</taxon>
    </lineage>
</organism>
<evidence type="ECO:0000313" key="2">
    <source>
        <dbReference type="Proteomes" id="UP000501802"/>
    </source>
</evidence>
<dbReference type="Proteomes" id="UP000501802">
    <property type="component" value="Chromosome"/>
</dbReference>
<sequence length="176" mass="20243">MAKGLIRLSYRKIIDASSQKIWDKYVFDDTYMEFFMQAQFYNQQNKYTTFQELLDNVPNADKLHYLTSTAAIGYIRQLNKIIPDIANNAGKLCLPFTQFTFEIIQSHVQNKEAHRVAISFYSEPLTWIDTIGNLLVIAYGDQREGLQTGQEVQTDMIALQPYLSISSFQHGSSLPQ</sequence>
<dbReference type="KEGG" id="spib:G8759_03680"/>
<keyword evidence="2" id="KW-1185">Reference proteome</keyword>